<organism evidence="1 2">
    <name type="scientific">Vibrio gazogenes DSM 21264 = NBRC 103151</name>
    <dbReference type="NCBI Taxonomy" id="1123492"/>
    <lineage>
        <taxon>Bacteria</taxon>
        <taxon>Pseudomonadati</taxon>
        <taxon>Pseudomonadota</taxon>
        <taxon>Gammaproteobacteria</taxon>
        <taxon>Vibrionales</taxon>
        <taxon>Vibrionaceae</taxon>
        <taxon>Vibrio</taxon>
    </lineage>
</organism>
<dbReference type="RefSeq" id="WP_072959306.1">
    <property type="nucleotide sequence ID" value="NZ_FQUH01000010.1"/>
</dbReference>
<evidence type="ECO:0000313" key="1">
    <source>
        <dbReference type="EMBL" id="SHF44320.1"/>
    </source>
</evidence>
<accession>A0A1M5BPH7</accession>
<dbReference type="EMBL" id="FQUH01000010">
    <property type="protein sequence ID" value="SHF44320.1"/>
    <property type="molecule type" value="Genomic_DNA"/>
</dbReference>
<gene>
    <name evidence="1" type="ORF">SAMN02745781_02280</name>
</gene>
<evidence type="ECO:0000313" key="2">
    <source>
        <dbReference type="Proteomes" id="UP000184159"/>
    </source>
</evidence>
<dbReference type="AlphaFoldDB" id="A0A1M5BPH7"/>
<reference evidence="2" key="1">
    <citation type="submission" date="2016-11" db="EMBL/GenBank/DDBJ databases">
        <authorList>
            <person name="Varghese N."/>
            <person name="Submissions S."/>
        </authorList>
    </citation>
    <scope>NUCLEOTIDE SEQUENCE [LARGE SCALE GENOMIC DNA]</scope>
    <source>
        <strain evidence="2">DSM 21264</strain>
    </source>
</reference>
<keyword evidence="2" id="KW-1185">Reference proteome</keyword>
<proteinExistence type="predicted"/>
<name>A0A1M5BPH7_VIBGA</name>
<dbReference type="Proteomes" id="UP000184159">
    <property type="component" value="Unassembled WGS sequence"/>
</dbReference>
<sequence>MHSDRSADGLAGAHQKVWTVILWGLNLNIGRQPIQRINRIEVNIFVSASYAQSAAITETVGTLPGELSVHQGMATYQIPIELPVTSTCASTEKIAVHDTADINGWIQTWSSMLLTAQAQNKKVQIYMTVCRTNNVPLLYGVRVISH</sequence>
<protein>
    <submittedName>
        <fullName evidence="1">Uncharacterized protein</fullName>
    </submittedName>
</protein>